<dbReference type="Gene3D" id="2.60.120.10">
    <property type="entry name" value="Jelly Rolls"/>
    <property type="match status" value="1"/>
</dbReference>
<dbReference type="InterPro" id="IPR046342">
    <property type="entry name" value="CBS_dom_sf"/>
</dbReference>
<proteinExistence type="predicted"/>
<dbReference type="Pfam" id="PF03445">
    <property type="entry name" value="DUF294"/>
    <property type="match status" value="1"/>
</dbReference>
<dbReference type="InterPro" id="IPR000644">
    <property type="entry name" value="CBS_dom"/>
</dbReference>
<feature type="domain" description="CBS" evidence="4">
    <location>
        <begin position="216"/>
        <end position="274"/>
    </location>
</feature>
<dbReference type="InterPro" id="IPR014710">
    <property type="entry name" value="RmlC-like_jellyroll"/>
</dbReference>
<dbReference type="CDD" id="cd00038">
    <property type="entry name" value="CAP_ED"/>
    <property type="match status" value="1"/>
</dbReference>
<feature type="domain" description="Cyclic nucleotide-binding" evidence="3">
    <location>
        <begin position="15"/>
        <end position="112"/>
    </location>
</feature>
<dbReference type="Pfam" id="PF00027">
    <property type="entry name" value="cNMP_binding"/>
    <property type="match status" value="1"/>
</dbReference>
<dbReference type="CDD" id="cd05401">
    <property type="entry name" value="NT_GlnE_GlnD_like"/>
    <property type="match status" value="1"/>
</dbReference>
<protein>
    <submittedName>
        <fullName evidence="5">Cyclic nucleotide-binding/CBS domain-containing protein</fullName>
    </submittedName>
</protein>
<dbReference type="Pfam" id="PF00571">
    <property type="entry name" value="CBS"/>
    <property type="match status" value="1"/>
</dbReference>
<dbReference type="PANTHER" id="PTHR43080">
    <property type="entry name" value="CBS DOMAIN-CONTAINING PROTEIN CBSX3, MITOCHONDRIAL"/>
    <property type="match status" value="1"/>
</dbReference>
<dbReference type="OrthoDB" id="9808528at2"/>
<dbReference type="InterPro" id="IPR005105">
    <property type="entry name" value="GlnD_Uridyltrans_N"/>
</dbReference>
<dbReference type="InterPro" id="IPR000595">
    <property type="entry name" value="cNMP-bd_dom"/>
</dbReference>
<accession>A0A4U2Z545</accession>
<keyword evidence="1 2" id="KW-0129">CBS domain</keyword>
<dbReference type="Pfam" id="PF10335">
    <property type="entry name" value="DUF294_C"/>
    <property type="match status" value="1"/>
</dbReference>
<evidence type="ECO:0000256" key="2">
    <source>
        <dbReference type="PROSITE-ProRule" id="PRU00703"/>
    </source>
</evidence>
<dbReference type="EMBL" id="SZPX01000006">
    <property type="protein sequence ID" value="TKI68895.1"/>
    <property type="molecule type" value="Genomic_DNA"/>
</dbReference>
<evidence type="ECO:0000313" key="6">
    <source>
        <dbReference type="Proteomes" id="UP000309561"/>
    </source>
</evidence>
<dbReference type="SUPFAM" id="SSF51206">
    <property type="entry name" value="cAMP-binding domain-like"/>
    <property type="match status" value="1"/>
</dbReference>
<dbReference type="GO" id="GO:0008773">
    <property type="term" value="F:[protein-PII] uridylyltransferase activity"/>
    <property type="evidence" value="ECO:0007669"/>
    <property type="project" value="InterPro"/>
</dbReference>
<sequence length="604" mass="69132">MSILDQRKLIESIHPFELLNPMTMDNLMKKIDIAYYPKETLLISKNLPSIAFYIIIKGSVKEMIDGEIHTLFNAGDSFDADALIYEKANGDFIVEEDLICYEIKKEDFIDLMQDKSVQGYFLKDFITRHQHLKNYSSQSELTPFLISRVSDIFLHKACIVDEKETIFAALKKQKELKTNVIIVRSKDALGIVTDTNLRERVLLEGISIEDEIGKIATPNLITIEKSDFLFNALLLMTQNEIKRVVVIDGDEIVGVLEQLDLLSYFANHSHLIAVQIDKAQKLDDLKALGGDFKNLIVSLRAKGVKVRYITKLLSSLNEKIYKKLFDMCVDKSLQKDCALILMGSEGREEQTIKSDQDNALVIRDGIDVELYREPMEELNRNLLELGFPKCSGDVMVSNEFWRRDVSSYRSLIDKWTYDMSDDSVQNLSIFLDSKCVAGDCSLLKELRTHLHNNFYARDDVLAHIAKAILNFDTPLSIFSGFVIEKEHNNRLDLKKGGIFALVHGVRTLSLKHSIDATNTIERIKELNNVGVIDKTFATELIESFDTLSSIRLKAMLEAKNIEESNYINPKNLEKIERDLLKDSFKIINKFKKFMSFHFHLNMVS</sequence>
<evidence type="ECO:0000313" key="5">
    <source>
        <dbReference type="EMBL" id="TKI68895.1"/>
    </source>
</evidence>
<reference evidence="5 6" key="1">
    <citation type="submission" date="2019-04" db="EMBL/GenBank/DDBJ databases">
        <title>Sulfurimonas crateris sp. nov. a facultative anaerobic sulfur-oxidizing chemolithautotrophic bacterium isolated from a terrestrial mud vulcano.</title>
        <authorList>
            <person name="Ratnikova N.M."/>
            <person name="Slobodkin A.I."/>
            <person name="Merkel A.Y."/>
            <person name="Novikov A."/>
            <person name="Bonch-Osmolovskaya E.A."/>
            <person name="Slobodkina G.B."/>
        </authorList>
    </citation>
    <scope>NUCLEOTIDE SEQUENCE [LARGE SCALE GENOMIC DNA]</scope>
    <source>
        <strain evidence="5 6">SN118</strain>
    </source>
</reference>
<name>A0A4U2Z545_9BACT</name>
<evidence type="ECO:0000259" key="4">
    <source>
        <dbReference type="PROSITE" id="PS51371"/>
    </source>
</evidence>
<dbReference type="SMART" id="SM00116">
    <property type="entry name" value="CBS"/>
    <property type="match status" value="1"/>
</dbReference>
<evidence type="ECO:0000256" key="1">
    <source>
        <dbReference type="ARBA" id="ARBA00023122"/>
    </source>
</evidence>
<dbReference type="SUPFAM" id="SSF54631">
    <property type="entry name" value="CBS-domain pair"/>
    <property type="match status" value="1"/>
</dbReference>
<dbReference type="InterPro" id="IPR051257">
    <property type="entry name" value="Diverse_CBS-Domain"/>
</dbReference>
<dbReference type="Proteomes" id="UP000309561">
    <property type="component" value="Unassembled WGS sequence"/>
</dbReference>
<dbReference type="InterPro" id="IPR018490">
    <property type="entry name" value="cNMP-bd_dom_sf"/>
</dbReference>
<comment type="caution">
    <text evidence="5">The sequence shown here is derived from an EMBL/GenBank/DDBJ whole genome shotgun (WGS) entry which is preliminary data.</text>
</comment>
<dbReference type="PROSITE" id="PS50042">
    <property type="entry name" value="CNMP_BINDING_3"/>
    <property type="match status" value="1"/>
</dbReference>
<dbReference type="PROSITE" id="PS51371">
    <property type="entry name" value="CBS"/>
    <property type="match status" value="1"/>
</dbReference>
<dbReference type="AlphaFoldDB" id="A0A4U2Z545"/>
<dbReference type="InterPro" id="IPR018821">
    <property type="entry name" value="DUF294_put_nucleoTrafse_sb-bd"/>
</dbReference>
<evidence type="ECO:0000259" key="3">
    <source>
        <dbReference type="PROSITE" id="PS50042"/>
    </source>
</evidence>
<dbReference type="PANTHER" id="PTHR43080:SF2">
    <property type="entry name" value="CBS DOMAIN-CONTAINING PROTEIN"/>
    <property type="match status" value="1"/>
</dbReference>
<gene>
    <name evidence="5" type="ORF">FCU45_07995</name>
</gene>
<dbReference type="Gene3D" id="3.10.580.10">
    <property type="entry name" value="CBS-domain"/>
    <property type="match status" value="1"/>
</dbReference>
<organism evidence="5 6">
    <name type="scientific">Sulfurimonas crateris</name>
    <dbReference type="NCBI Taxonomy" id="2574727"/>
    <lineage>
        <taxon>Bacteria</taxon>
        <taxon>Pseudomonadati</taxon>
        <taxon>Campylobacterota</taxon>
        <taxon>Epsilonproteobacteria</taxon>
        <taxon>Campylobacterales</taxon>
        <taxon>Sulfurimonadaceae</taxon>
        <taxon>Sulfurimonas</taxon>
    </lineage>
</organism>
<dbReference type="RefSeq" id="WP_137014087.1">
    <property type="nucleotide sequence ID" value="NZ_SZPX01000006.1"/>
</dbReference>
<keyword evidence="6" id="KW-1185">Reference proteome</keyword>